<keyword evidence="1 3" id="KW-0732">Signal</keyword>
<accession>A0A933I8F1</accession>
<dbReference type="InterPro" id="IPR050570">
    <property type="entry name" value="Cell_wall_metabolism_enzyme"/>
</dbReference>
<gene>
    <name evidence="5" type="ORF">HY768_04265</name>
</gene>
<dbReference type="InterPro" id="IPR011055">
    <property type="entry name" value="Dup_hybrid_motif"/>
</dbReference>
<dbReference type="GO" id="GO:0004222">
    <property type="term" value="F:metalloendopeptidase activity"/>
    <property type="evidence" value="ECO:0007669"/>
    <property type="project" value="TreeGrafter"/>
</dbReference>
<dbReference type="InterPro" id="IPR016047">
    <property type="entry name" value="M23ase_b-sheet_dom"/>
</dbReference>
<feature type="domain" description="M23ase beta-sheet core" evidence="4">
    <location>
        <begin position="295"/>
        <end position="386"/>
    </location>
</feature>
<dbReference type="Gene3D" id="2.70.70.10">
    <property type="entry name" value="Glucose Permease (Domain IIA)"/>
    <property type="match status" value="1"/>
</dbReference>
<proteinExistence type="predicted"/>
<sequence>MHFGRTRHIIIILAALGAVCLSPALGQDMDSQEGQLKAIRQKLAEARERAQELKGQEKNILGQMERLAEQINLTRQVLEALRDKEARLNSEVRKLDGQMLKAESQMVRRQALMETRIRQMYKQGRLYEWEALVTRASFVDIVKRYKYLRLFSLQDRRLYETIREERTQISRDKADRQERLITLAQVRGETEREMANLKDDEQQQKRLLDKVRQEKASKEALVKELAAAAKKLQSLIDDLERQRKAELQRRKKTVPAPGATVLERKQGGLLWPAEGKLYSSFGLKKHAKYNTYIQNNGIDILSTYGSTVAAVAPGKVVYAERFLGYGNVILIDHDGGYYTLYGNLTDMLVFTGSAVAEGQVIARVGGNLDGPLMHFEVRKGGKPVDPVPWLKRKKGN</sequence>
<dbReference type="AlphaFoldDB" id="A0A933I8F1"/>
<dbReference type="CDD" id="cd12797">
    <property type="entry name" value="M23_peptidase"/>
    <property type="match status" value="1"/>
</dbReference>
<evidence type="ECO:0000256" key="3">
    <source>
        <dbReference type="SAM" id="SignalP"/>
    </source>
</evidence>
<reference evidence="5" key="1">
    <citation type="submission" date="2020-07" db="EMBL/GenBank/DDBJ databases">
        <title>Huge and variable diversity of episymbiotic CPR bacteria and DPANN archaea in groundwater ecosystems.</title>
        <authorList>
            <person name="He C.Y."/>
            <person name="Keren R."/>
            <person name="Whittaker M."/>
            <person name="Farag I.F."/>
            <person name="Doudna J."/>
            <person name="Cate J.H.D."/>
            <person name="Banfield J.F."/>
        </authorList>
    </citation>
    <scope>NUCLEOTIDE SEQUENCE</scope>
    <source>
        <strain evidence="5">NC_groundwater_1520_Pr4_B-0.1um_53_5</strain>
    </source>
</reference>
<dbReference type="EMBL" id="JACQXR010000051">
    <property type="protein sequence ID" value="MBI4726431.1"/>
    <property type="molecule type" value="Genomic_DNA"/>
</dbReference>
<feature type="chain" id="PRO_5036760767" evidence="3">
    <location>
        <begin position="27"/>
        <end position="396"/>
    </location>
</feature>
<organism evidence="5 6">
    <name type="scientific">candidate division TA06 bacterium</name>
    <dbReference type="NCBI Taxonomy" id="2250710"/>
    <lineage>
        <taxon>Bacteria</taxon>
        <taxon>Bacteria division TA06</taxon>
    </lineage>
</organism>
<evidence type="ECO:0000259" key="4">
    <source>
        <dbReference type="Pfam" id="PF01551"/>
    </source>
</evidence>
<comment type="caution">
    <text evidence="5">The sequence shown here is derived from an EMBL/GenBank/DDBJ whole genome shotgun (WGS) entry which is preliminary data.</text>
</comment>
<dbReference type="Proteomes" id="UP000736328">
    <property type="component" value="Unassembled WGS sequence"/>
</dbReference>
<dbReference type="SUPFAM" id="SSF51261">
    <property type="entry name" value="Duplicated hybrid motif"/>
    <property type="match status" value="1"/>
</dbReference>
<protein>
    <submittedName>
        <fullName evidence="5">Peptidoglycan DD-metalloendopeptidase family protein</fullName>
    </submittedName>
</protein>
<feature type="coiled-coil region" evidence="2">
    <location>
        <begin position="187"/>
        <end position="249"/>
    </location>
</feature>
<evidence type="ECO:0000313" key="5">
    <source>
        <dbReference type="EMBL" id="MBI4726431.1"/>
    </source>
</evidence>
<keyword evidence="2" id="KW-0175">Coiled coil</keyword>
<evidence type="ECO:0000256" key="2">
    <source>
        <dbReference type="SAM" id="Coils"/>
    </source>
</evidence>
<dbReference type="PANTHER" id="PTHR21666">
    <property type="entry name" value="PEPTIDASE-RELATED"/>
    <property type="match status" value="1"/>
</dbReference>
<dbReference type="PANTHER" id="PTHR21666:SF289">
    <property type="entry name" value="L-ALA--D-GLU ENDOPEPTIDASE"/>
    <property type="match status" value="1"/>
</dbReference>
<evidence type="ECO:0000313" key="6">
    <source>
        <dbReference type="Proteomes" id="UP000736328"/>
    </source>
</evidence>
<feature type="coiled-coil region" evidence="2">
    <location>
        <begin position="29"/>
        <end position="105"/>
    </location>
</feature>
<dbReference type="Gene3D" id="6.10.250.3150">
    <property type="match status" value="1"/>
</dbReference>
<feature type="signal peptide" evidence="3">
    <location>
        <begin position="1"/>
        <end position="26"/>
    </location>
</feature>
<dbReference type="Pfam" id="PF01551">
    <property type="entry name" value="Peptidase_M23"/>
    <property type="match status" value="1"/>
</dbReference>
<name>A0A933I8F1_UNCT6</name>
<evidence type="ECO:0000256" key="1">
    <source>
        <dbReference type="ARBA" id="ARBA00022729"/>
    </source>
</evidence>